<dbReference type="EMBL" id="CAJHNH020002802">
    <property type="protein sequence ID" value="CAG5127815.1"/>
    <property type="molecule type" value="Genomic_DNA"/>
</dbReference>
<evidence type="ECO:0000256" key="1">
    <source>
        <dbReference type="SAM" id="MobiDB-lite"/>
    </source>
</evidence>
<sequence length="138" mass="16037">MYTLSKGPNNKLSMSARRGPPRQLEFEGYYTREKSTNSNGEGYFYDHQTADMSNPKPTFQSKKPVNKWRLSQYSQNPALHENHLEMANLLCKQWKKVMDRCQKGSVEDMTYVFYSESEPNKSLSGVNNQVADRLSRTR</sequence>
<comment type="caution">
    <text evidence="2">The sequence shown here is derived from an EMBL/GenBank/DDBJ whole genome shotgun (WGS) entry which is preliminary data.</text>
</comment>
<dbReference type="OrthoDB" id="9983138at2759"/>
<accession>A0A8S3ZJ52</accession>
<reference evidence="2" key="1">
    <citation type="submission" date="2021-04" db="EMBL/GenBank/DDBJ databases">
        <authorList>
            <consortium name="Molecular Ecology Group"/>
        </authorList>
    </citation>
    <scope>NUCLEOTIDE SEQUENCE</scope>
</reference>
<evidence type="ECO:0000313" key="2">
    <source>
        <dbReference type="EMBL" id="CAG5127815.1"/>
    </source>
</evidence>
<protein>
    <submittedName>
        <fullName evidence="2">Uncharacterized protein</fullName>
    </submittedName>
</protein>
<feature type="compositionally biased region" description="Polar residues" evidence="1">
    <location>
        <begin position="1"/>
        <end position="13"/>
    </location>
</feature>
<feature type="compositionally biased region" description="Polar residues" evidence="1">
    <location>
        <begin position="50"/>
        <end position="63"/>
    </location>
</feature>
<keyword evidence="3" id="KW-1185">Reference proteome</keyword>
<gene>
    <name evidence="2" type="ORF">CUNI_LOCUS13373</name>
</gene>
<evidence type="ECO:0000313" key="3">
    <source>
        <dbReference type="Proteomes" id="UP000678393"/>
    </source>
</evidence>
<feature type="region of interest" description="Disordered" evidence="1">
    <location>
        <begin position="1"/>
        <end position="63"/>
    </location>
</feature>
<feature type="region of interest" description="Disordered" evidence="1">
    <location>
        <begin position="119"/>
        <end position="138"/>
    </location>
</feature>
<dbReference type="Proteomes" id="UP000678393">
    <property type="component" value="Unassembled WGS sequence"/>
</dbReference>
<name>A0A8S3ZJ52_9EUPU</name>
<organism evidence="2 3">
    <name type="scientific">Candidula unifasciata</name>
    <dbReference type="NCBI Taxonomy" id="100452"/>
    <lineage>
        <taxon>Eukaryota</taxon>
        <taxon>Metazoa</taxon>
        <taxon>Spiralia</taxon>
        <taxon>Lophotrochozoa</taxon>
        <taxon>Mollusca</taxon>
        <taxon>Gastropoda</taxon>
        <taxon>Heterobranchia</taxon>
        <taxon>Euthyneura</taxon>
        <taxon>Panpulmonata</taxon>
        <taxon>Eupulmonata</taxon>
        <taxon>Stylommatophora</taxon>
        <taxon>Helicina</taxon>
        <taxon>Helicoidea</taxon>
        <taxon>Geomitridae</taxon>
        <taxon>Candidula</taxon>
    </lineage>
</organism>
<proteinExistence type="predicted"/>
<dbReference type="AlphaFoldDB" id="A0A8S3ZJ52"/>
<feature type="compositionally biased region" description="Polar residues" evidence="1">
    <location>
        <begin position="120"/>
        <end position="130"/>
    </location>
</feature>